<comment type="function">
    <text evidence="1">Component of the FACT complex, a general chromatin factor that acts to reorganize nucleosomes. The FACT complex is involved in multiple processes that require DNA as a template such as mRNA elongation, DNA replication and DNA repair. During transcription elongation the FACT complex acts as a histone chaperone that both destabilizes and restores nucleosomal structure. It facilitates the passage of RNA polymerase II and transcription by promoting the dissociation of one histone H2A-H2B dimer from the nucleosome, then subsequently promotes the reestablishment of the nucleosome following the passage of RNA polymerase II.</text>
</comment>
<keyword evidence="1" id="KW-0235">DNA replication</keyword>
<comment type="caution">
    <text evidence="4">The sequence shown here is derived from an EMBL/GenBank/DDBJ whole genome shotgun (WGS) entry which is preliminary data.</text>
</comment>
<evidence type="ECO:0000313" key="4">
    <source>
        <dbReference type="EMBL" id="KAL0130315.1"/>
    </source>
</evidence>
<accession>A0AAW2GSS0</accession>
<dbReference type="GO" id="GO:0006260">
    <property type="term" value="P:DNA replication"/>
    <property type="evidence" value="ECO:0007669"/>
    <property type="project" value="UniProtKB-KW"/>
</dbReference>
<dbReference type="PANTHER" id="PTHR13980">
    <property type="entry name" value="CDC68 RELATED"/>
    <property type="match status" value="1"/>
</dbReference>
<dbReference type="GO" id="GO:0006281">
    <property type="term" value="P:DNA repair"/>
    <property type="evidence" value="ECO:0007669"/>
    <property type="project" value="UniProtKB-UniRule"/>
</dbReference>
<dbReference type="AlphaFoldDB" id="A0AAW2GSS0"/>
<keyword evidence="1" id="KW-0227">DNA damage</keyword>
<dbReference type="InterPro" id="IPR048969">
    <property type="entry name" value="FACT_SPT16_C"/>
</dbReference>
<comment type="similarity">
    <text evidence="1">Belongs to the peptidase M24 family. SPT16 subfamily.</text>
</comment>
<organism evidence="4 5">
    <name type="scientific">Cardiocondyla obscurior</name>
    <dbReference type="NCBI Taxonomy" id="286306"/>
    <lineage>
        <taxon>Eukaryota</taxon>
        <taxon>Metazoa</taxon>
        <taxon>Ecdysozoa</taxon>
        <taxon>Arthropoda</taxon>
        <taxon>Hexapoda</taxon>
        <taxon>Insecta</taxon>
        <taxon>Pterygota</taxon>
        <taxon>Neoptera</taxon>
        <taxon>Endopterygota</taxon>
        <taxon>Hymenoptera</taxon>
        <taxon>Apocrita</taxon>
        <taxon>Aculeata</taxon>
        <taxon>Formicoidea</taxon>
        <taxon>Formicidae</taxon>
        <taxon>Myrmicinae</taxon>
        <taxon>Cardiocondyla</taxon>
    </lineage>
</organism>
<comment type="subcellular location">
    <subcellularLocation>
        <location evidence="1">Nucleus</location>
    </subcellularLocation>
    <subcellularLocation>
        <location evidence="1">Chromosome</location>
    </subcellularLocation>
</comment>
<evidence type="ECO:0000256" key="1">
    <source>
        <dbReference type="RuleBase" id="RU367052"/>
    </source>
</evidence>
<comment type="subunit">
    <text evidence="1">Component of the FACT complex.</text>
</comment>
<evidence type="ECO:0000313" key="5">
    <source>
        <dbReference type="Proteomes" id="UP001430953"/>
    </source>
</evidence>
<dbReference type="GO" id="GO:0006368">
    <property type="term" value="P:transcription elongation by RNA polymerase II"/>
    <property type="evidence" value="ECO:0007669"/>
    <property type="project" value="TreeGrafter"/>
</dbReference>
<keyword evidence="1" id="KW-0804">Transcription</keyword>
<dbReference type="EMBL" id="JADYXP020000002">
    <property type="protein sequence ID" value="KAL0130315.1"/>
    <property type="molecule type" value="Genomic_DNA"/>
</dbReference>
<keyword evidence="1" id="KW-0805">Transcription regulation</keyword>
<dbReference type="Proteomes" id="UP001430953">
    <property type="component" value="Unassembled WGS sequence"/>
</dbReference>
<sequence>MLILVTMIRSDPLIKRWLNHQEMTRYIATVSDKKLLEKCQECLKKNLIWKRQERNRKRRLLREDERERKRKNLRRRKKNVNFMRSTRKIKPLLRIRKKTEKNQMSSEDVQSLNWIKIMKTITDDPEGFFDSGGWTFLDPESDTENEEVDDEEEEEDDAYEPSDFETEEESDDDSEYSETSDSEEELGISEESGKDWSDLEREAAEEDKERGDERYRDDYSSSKKVDVYRLVLDQFV</sequence>
<gene>
    <name evidence="4" type="ORF">PUN28_002150</name>
</gene>
<keyword evidence="1" id="KW-0158">Chromosome</keyword>
<keyword evidence="1" id="KW-0234">DNA repair</keyword>
<proteinExistence type="inferred from homology"/>
<dbReference type="Gene3D" id="2.30.29.30">
    <property type="entry name" value="Pleckstrin-homology domain (PH domain)/Phosphotyrosine-binding domain (PTB)"/>
    <property type="match status" value="1"/>
</dbReference>
<keyword evidence="5" id="KW-1185">Reference proteome</keyword>
<feature type="compositionally biased region" description="Basic and acidic residues" evidence="2">
    <location>
        <begin position="191"/>
        <end position="221"/>
    </location>
</feature>
<dbReference type="PANTHER" id="PTHR13980:SF15">
    <property type="entry name" value="FACT COMPLEX SUBUNIT SPT16"/>
    <property type="match status" value="1"/>
</dbReference>
<keyword evidence="1" id="KW-0539">Nucleus</keyword>
<feature type="region of interest" description="Disordered" evidence="2">
    <location>
        <begin position="128"/>
        <end position="221"/>
    </location>
</feature>
<name>A0AAW2GSS0_9HYME</name>
<dbReference type="GO" id="GO:0031491">
    <property type="term" value="F:nucleosome binding"/>
    <property type="evidence" value="ECO:0007669"/>
    <property type="project" value="TreeGrafter"/>
</dbReference>
<dbReference type="GO" id="GO:0035101">
    <property type="term" value="C:FACT complex"/>
    <property type="evidence" value="ECO:0007669"/>
    <property type="project" value="UniProtKB-UniRule"/>
</dbReference>
<evidence type="ECO:0000256" key="2">
    <source>
        <dbReference type="SAM" id="MobiDB-lite"/>
    </source>
</evidence>
<protein>
    <recommendedName>
        <fullName evidence="1">FACT complex subunit</fullName>
    </recommendedName>
</protein>
<reference evidence="4 5" key="1">
    <citation type="submission" date="2023-03" db="EMBL/GenBank/DDBJ databases">
        <title>High recombination rates correlate with genetic variation in Cardiocondyla obscurior ants.</title>
        <authorList>
            <person name="Errbii M."/>
        </authorList>
    </citation>
    <scope>NUCLEOTIDE SEQUENCE [LARGE SCALE GENOMIC DNA]</scope>
    <source>
        <strain evidence="4">Alpha-2009</strain>
        <tissue evidence="4">Whole body</tissue>
    </source>
</reference>
<dbReference type="InterPro" id="IPR011993">
    <property type="entry name" value="PH-like_dom_sf"/>
</dbReference>
<feature type="compositionally biased region" description="Acidic residues" evidence="2">
    <location>
        <begin position="139"/>
        <end position="188"/>
    </location>
</feature>
<evidence type="ECO:0000259" key="3">
    <source>
        <dbReference type="Pfam" id="PF21091"/>
    </source>
</evidence>
<dbReference type="InterPro" id="IPR040258">
    <property type="entry name" value="Spt16"/>
</dbReference>
<dbReference type="Pfam" id="PF21091">
    <property type="entry name" value="SPT16_C"/>
    <property type="match status" value="1"/>
</dbReference>
<feature type="domain" description="FACT complex subunit SPT16 C-terminal" evidence="3">
    <location>
        <begin position="150"/>
        <end position="223"/>
    </location>
</feature>